<accession>A0A0C9XW52</accession>
<dbReference type="HOGENOM" id="CLU_2251116_0_0_1"/>
<protein>
    <submittedName>
        <fullName evidence="1">Unplaced genomic scaffold scaffold_166, whole genome shotgun sequence</fullName>
    </submittedName>
</protein>
<dbReference type="AlphaFoldDB" id="A0A0C9XW52"/>
<dbReference type="EMBL" id="KN833850">
    <property type="protein sequence ID" value="KIK16665.1"/>
    <property type="molecule type" value="Genomic_DNA"/>
</dbReference>
<gene>
    <name evidence="1" type="ORF">PISMIDRAFT_255025</name>
</gene>
<organism evidence="1 2">
    <name type="scientific">Pisolithus microcarpus 441</name>
    <dbReference type="NCBI Taxonomy" id="765257"/>
    <lineage>
        <taxon>Eukaryota</taxon>
        <taxon>Fungi</taxon>
        <taxon>Dikarya</taxon>
        <taxon>Basidiomycota</taxon>
        <taxon>Agaricomycotina</taxon>
        <taxon>Agaricomycetes</taxon>
        <taxon>Agaricomycetidae</taxon>
        <taxon>Boletales</taxon>
        <taxon>Sclerodermatineae</taxon>
        <taxon>Pisolithaceae</taxon>
        <taxon>Pisolithus</taxon>
    </lineage>
</organism>
<sequence>MTKGCCKDRSKWRCSTLQLRTLRDYTSRRKGVSIFTSRVSWSQGKTKKSRLLIDHHPYPMTEPDIHADRSCKQAGWEPRHGQKLEWRWWWWKEIKEKNRCSAKH</sequence>
<name>A0A0C9XW52_9AGAM</name>
<keyword evidence="2" id="KW-1185">Reference proteome</keyword>
<evidence type="ECO:0000313" key="2">
    <source>
        <dbReference type="Proteomes" id="UP000054018"/>
    </source>
</evidence>
<reference evidence="1 2" key="1">
    <citation type="submission" date="2014-04" db="EMBL/GenBank/DDBJ databases">
        <authorList>
            <consortium name="DOE Joint Genome Institute"/>
            <person name="Kuo A."/>
            <person name="Kohler A."/>
            <person name="Costa M.D."/>
            <person name="Nagy L.G."/>
            <person name="Floudas D."/>
            <person name="Copeland A."/>
            <person name="Barry K.W."/>
            <person name="Cichocki N."/>
            <person name="Veneault-Fourrey C."/>
            <person name="LaButti K."/>
            <person name="Lindquist E.A."/>
            <person name="Lipzen A."/>
            <person name="Lundell T."/>
            <person name="Morin E."/>
            <person name="Murat C."/>
            <person name="Sun H."/>
            <person name="Tunlid A."/>
            <person name="Henrissat B."/>
            <person name="Grigoriev I.V."/>
            <person name="Hibbett D.S."/>
            <person name="Martin F."/>
            <person name="Nordberg H.P."/>
            <person name="Cantor M.N."/>
            <person name="Hua S.X."/>
        </authorList>
    </citation>
    <scope>NUCLEOTIDE SEQUENCE [LARGE SCALE GENOMIC DNA]</scope>
    <source>
        <strain evidence="1 2">441</strain>
    </source>
</reference>
<dbReference type="Proteomes" id="UP000054018">
    <property type="component" value="Unassembled WGS sequence"/>
</dbReference>
<evidence type="ECO:0000313" key="1">
    <source>
        <dbReference type="EMBL" id="KIK16665.1"/>
    </source>
</evidence>
<proteinExistence type="predicted"/>
<reference evidence="2" key="2">
    <citation type="submission" date="2015-01" db="EMBL/GenBank/DDBJ databases">
        <title>Evolutionary Origins and Diversification of the Mycorrhizal Mutualists.</title>
        <authorList>
            <consortium name="DOE Joint Genome Institute"/>
            <consortium name="Mycorrhizal Genomics Consortium"/>
            <person name="Kohler A."/>
            <person name="Kuo A."/>
            <person name="Nagy L.G."/>
            <person name="Floudas D."/>
            <person name="Copeland A."/>
            <person name="Barry K.W."/>
            <person name="Cichocki N."/>
            <person name="Veneault-Fourrey C."/>
            <person name="LaButti K."/>
            <person name="Lindquist E.A."/>
            <person name="Lipzen A."/>
            <person name="Lundell T."/>
            <person name="Morin E."/>
            <person name="Murat C."/>
            <person name="Riley R."/>
            <person name="Ohm R."/>
            <person name="Sun H."/>
            <person name="Tunlid A."/>
            <person name="Henrissat B."/>
            <person name="Grigoriev I.V."/>
            <person name="Hibbett D.S."/>
            <person name="Martin F."/>
        </authorList>
    </citation>
    <scope>NUCLEOTIDE SEQUENCE [LARGE SCALE GENOMIC DNA]</scope>
    <source>
        <strain evidence="2">441</strain>
    </source>
</reference>